<dbReference type="OrthoDB" id="677831at2"/>
<feature type="domain" description="DUF4136" evidence="2">
    <location>
        <begin position="35"/>
        <end position="212"/>
    </location>
</feature>
<dbReference type="EMBL" id="FSRC01000001">
    <property type="protein sequence ID" value="SIN81773.1"/>
    <property type="molecule type" value="Genomic_DNA"/>
</dbReference>
<evidence type="ECO:0000259" key="2">
    <source>
        <dbReference type="Pfam" id="PF13590"/>
    </source>
</evidence>
<dbReference type="InterPro" id="IPR025411">
    <property type="entry name" value="DUF4136"/>
</dbReference>
<accession>A0A1N6EFH0</accession>
<proteinExistence type="predicted"/>
<name>A0A1N6EFH0_9BACT</name>
<organism evidence="3 4">
    <name type="scientific">Algoriphagus halophilus</name>
    <dbReference type="NCBI Taxonomy" id="226505"/>
    <lineage>
        <taxon>Bacteria</taxon>
        <taxon>Pseudomonadati</taxon>
        <taxon>Bacteroidota</taxon>
        <taxon>Cytophagia</taxon>
        <taxon>Cytophagales</taxon>
        <taxon>Cyclobacteriaceae</taxon>
        <taxon>Algoriphagus</taxon>
    </lineage>
</organism>
<dbReference type="Gene3D" id="3.30.160.670">
    <property type="match status" value="1"/>
</dbReference>
<evidence type="ECO:0000313" key="3">
    <source>
        <dbReference type="EMBL" id="SIN81773.1"/>
    </source>
</evidence>
<dbReference type="RefSeq" id="WP_074224752.1">
    <property type="nucleotide sequence ID" value="NZ_FSRC01000001.1"/>
</dbReference>
<keyword evidence="1" id="KW-0732">Signal</keyword>
<keyword evidence="4" id="KW-1185">Reference proteome</keyword>
<dbReference type="Proteomes" id="UP000185221">
    <property type="component" value="Unassembled WGS sequence"/>
</dbReference>
<evidence type="ECO:0000256" key="1">
    <source>
        <dbReference type="SAM" id="SignalP"/>
    </source>
</evidence>
<evidence type="ECO:0000313" key="4">
    <source>
        <dbReference type="Proteomes" id="UP000185221"/>
    </source>
</evidence>
<protein>
    <recommendedName>
        <fullName evidence="2">DUF4136 domain-containing protein</fullName>
    </recommendedName>
</protein>
<gene>
    <name evidence="3" type="ORF">SAMN05444394_2091</name>
</gene>
<feature type="signal peptide" evidence="1">
    <location>
        <begin position="1"/>
        <end position="25"/>
    </location>
</feature>
<reference evidence="4" key="1">
    <citation type="submission" date="2016-11" db="EMBL/GenBank/DDBJ databases">
        <authorList>
            <person name="Varghese N."/>
            <person name="Submissions S."/>
        </authorList>
    </citation>
    <scope>NUCLEOTIDE SEQUENCE [LARGE SCALE GENOMIC DNA]</scope>
    <source>
        <strain evidence="4">DSM 15292</strain>
    </source>
</reference>
<dbReference type="Pfam" id="PF13590">
    <property type="entry name" value="DUF4136"/>
    <property type="match status" value="1"/>
</dbReference>
<dbReference type="STRING" id="226505.SAMN05444394_2091"/>
<feature type="chain" id="PRO_5013269408" description="DUF4136 domain-containing protein" evidence="1">
    <location>
        <begin position="26"/>
        <end position="215"/>
    </location>
</feature>
<dbReference type="AlphaFoldDB" id="A0A1N6EFH0"/>
<sequence>MKQKLLKITLVLTLGLFAISCSPGGADFIDELDLVYTNYDVSYDFQSKSTYSLPDKVVLITDDFIGGEPGDEPEYLDPKYGNLILSSIRSNMNDLGYTEVNSSVNPDLIILPSVSQTDKIYYYYDWWYWSWFYPGWGPGWGWWYPGYYPPTITRYRTGTLLMQMTDPNAIDETEKVPVLWTGIFNGLIEGSENSINNRVNASINQAFDQSPYLAK</sequence>
<dbReference type="PROSITE" id="PS51257">
    <property type="entry name" value="PROKAR_LIPOPROTEIN"/>
    <property type="match status" value="1"/>
</dbReference>